<reference evidence="4" key="1">
    <citation type="submission" date="2020-05" db="EMBL/GenBank/DDBJ databases">
        <authorList>
            <person name="Chiriac C."/>
            <person name="Salcher M."/>
            <person name="Ghai R."/>
            <person name="Kavagutti S V."/>
        </authorList>
    </citation>
    <scope>NUCLEOTIDE SEQUENCE</scope>
</reference>
<sequence>MRRRNGSRLVAVLVAFGSVQASLAVAEPGPDSLSTDGIAVALAPLRSAAPAVERVAVPEGRFEVGAPVEAKRIDEMLSERSASSETWRYDDGSIVVSTYAVPKFFQPKGETGFVEIDSNLVIDGDRLRSSANRWEVSFGASGAKEPMQQFVLDSGIIGFDPVGADFGVTPVADGTTVVYRGLWRATDAVYQVSAVGVDERLVLHGPDAPTTFAFEVTGATPRLIDGGGVELLLRDEVVSVIPPLTVETAKDWLRPSVAGARFVVEPSESGEGGRVTIAIDSKWLAGLSADEFPVVIDPTVYTNNSLGTQMLSYDVNNTTFAGLRFGYNASNGATWRARAWVPIPDPAQLAPGGSQPWRLTQARLFLEGGGGHLTGLSVVGHGSVQPLSFTVIGQGTPLPTSTFDAPHADITNWAASRVGTGSWYGLVGTENPPTNTFGTLSNVRADYRFFQSPDPVVITSPTGTISTTTPLLTAQVTNDPAAYYSFKVSTDATGTGALLESGWIQSSSWQVPAGALADGMTYHVRVQTATGTPWWPAGPQYIPPAAAQPRSFTIKKRLGAGGPSPTDTVGAVPGSTVTPSEGAPSPGVSPASVTVNMATGNLALVMNTRMLPAIGGAAGVTLNYDSLGSTGLDGRGRGLYATYRSGSGPGAVKIGERVDPAINFAWPGSPMGGYATPGPMTAEWTGTMRVTAADGQWRFGGVIGSGTMAITINGVAYATLSASPSTPVFGPNVSLAPGVAHEIKITYVSSSTRAVQFWAQDTGKAVGTVGHQFLVPSGWLTPRATGLPMGWRLSANPYSGSWTRLEDRGSQVVAYSSAGATATFTRRPDGTYAAPPGVTDLLTPVTATWAGQSGFAAGEFVLSNNEGTEFVFGVDGWVRLVRTLTDDRRPAALGYTYTAVPGTVGAPVLTAITDPVAQRSVTLCYSSTCDIPGYATNAPPGMLARISYWDGTTSWLIYDTNGRLIRLINPGDIRADLSYDTDGRLIAVRDALAYDTITAGYRPDCTSPTSTQCSTTITYHPPGTAAAGKVATVTQPAPTNGALRPARTYSYPTNDTAQVQVAGFTPQSGRASWVRWDSQGRIVEQKDSKDRTTHTKWDPIIERVLASVDPAGLQTTNVYDPITGAVTDVYGPAPTACFAASAPFTPTGPCAVPVPRTQHRYDEGVNGLAATFWNNPYFAGAPVKHQTGPGGTGPSGPGCTANTLCTQWDQLPFSQLSGSELPAEHQPDHKFTWSMRLTGVIDVPNSFVINTATTQQVSIYLNGAHYTTVNPHTANIEYSGLYGEWWVGPWGAPVMPAGRYEIRIDFLGASNGTLNGFWFPSPSPGTFMPNSMLSPAYGNRTTTIDPEGRTVTSSYTDAAAGIDPMFGLVTSVTQDPAGLALTSTSSYEPVTSGRWLRKTASTLPGGSTTTFTHYCSTPTGNDCDPGYTGAIATACGVAQDAPQHGQLAQQSDPAASGAPPRVQQFLYDTTGRQVGRRVGTSGAWECTTYDDKGRVTMRTWPASGPKPARAVTYTYSVGGNPLVSSVTGTVGAVSSGTITSTVDLLGRVTSYTDAGGRTTLTSYDQPGRVLTTNTTSTATVVTNTYDPDSGQLATVTVRINHIDRATATLNYDTVGRVTTIGYGSQVRATYTYDTYGRTTGLQFTNPATSPPNRITGHTVTRSIAGRIVDELIDTGAAALVDPNPTGENFVYDGAGRLTTAHLNGGRADYSYATSTVCNTITGANPNAGRNTNRTTITWNGTPTSTATSCYNHADQLIATTTNGTLTTAFAYDTRGNQTLDGPDTYTWDSSDRLAAVTTPAGTITYTRDPLDRLTARNDNGITTRYGYNGHSDTPTATYNATGGLIQQLMYLPGGVLVTIDHLTSARTWSYPNLHGHHTATSNHTGAPQTRTTYDPWGNPQNPAPDNTTGTADLTAYGANGKLTETTTTKPITHMGARPYTPTTARFLTIDPIHGGCANNYTYGFGDPINGQDLTGKWWIFDDIAEAADDAWDATGGKVVSWIDRNACTIATWAGHVATAAAVVGVVASVVALTVATGGAATVAAGAAYLGTAASAVQFSAGAIAGDRGHMVRGGIGTFVGGMNSANWAAATGSGLPRRVAAGFGLYSEVSNAVTSTVVDQSVPSGC</sequence>
<dbReference type="InterPro" id="IPR050708">
    <property type="entry name" value="T6SS_VgrG/RHS"/>
</dbReference>
<dbReference type="Gene3D" id="2.180.10.10">
    <property type="entry name" value="RHS repeat-associated core"/>
    <property type="match status" value="2"/>
</dbReference>
<accession>A0A6J6CEB9</accession>
<protein>
    <submittedName>
        <fullName evidence="4">Unannotated protein</fullName>
    </submittedName>
</protein>
<feature type="domain" description="PA14" evidence="3">
    <location>
        <begin position="634"/>
        <end position="779"/>
    </location>
</feature>
<dbReference type="InterPro" id="IPR056823">
    <property type="entry name" value="TEN-like_YD-shell"/>
</dbReference>
<dbReference type="InterPro" id="IPR037524">
    <property type="entry name" value="PA14/GLEYA"/>
</dbReference>
<dbReference type="EMBL" id="CAEZSR010000021">
    <property type="protein sequence ID" value="CAB4548583.1"/>
    <property type="molecule type" value="Genomic_DNA"/>
</dbReference>
<gene>
    <name evidence="4" type="ORF">UFOPK1493_00871</name>
</gene>
<dbReference type="InterPro" id="IPR022385">
    <property type="entry name" value="Rhs_assc_core"/>
</dbReference>
<organism evidence="4">
    <name type="scientific">freshwater metagenome</name>
    <dbReference type="NCBI Taxonomy" id="449393"/>
    <lineage>
        <taxon>unclassified sequences</taxon>
        <taxon>metagenomes</taxon>
        <taxon>ecological metagenomes</taxon>
    </lineage>
</organism>
<proteinExistence type="predicted"/>
<feature type="region of interest" description="Disordered" evidence="2">
    <location>
        <begin position="1877"/>
        <end position="1914"/>
    </location>
</feature>
<dbReference type="NCBIfam" id="TIGR03696">
    <property type="entry name" value="Rhs_assc_core"/>
    <property type="match status" value="1"/>
</dbReference>
<evidence type="ECO:0000313" key="4">
    <source>
        <dbReference type="EMBL" id="CAB4548583.1"/>
    </source>
</evidence>
<dbReference type="PROSITE" id="PS51820">
    <property type="entry name" value="PA14"/>
    <property type="match status" value="1"/>
</dbReference>
<dbReference type="Pfam" id="PF25023">
    <property type="entry name" value="TEN_YD-shell"/>
    <property type="match status" value="2"/>
</dbReference>
<evidence type="ECO:0000256" key="2">
    <source>
        <dbReference type="SAM" id="MobiDB-lite"/>
    </source>
</evidence>
<dbReference type="PANTHER" id="PTHR32305:SF15">
    <property type="entry name" value="PROTEIN RHSA-RELATED"/>
    <property type="match status" value="1"/>
</dbReference>
<feature type="compositionally biased region" description="Polar residues" evidence="2">
    <location>
        <begin position="1878"/>
        <end position="1911"/>
    </location>
</feature>
<evidence type="ECO:0000256" key="1">
    <source>
        <dbReference type="ARBA" id="ARBA00022737"/>
    </source>
</evidence>
<name>A0A6J6CEB9_9ZZZZ</name>
<keyword evidence="1" id="KW-0677">Repeat</keyword>
<dbReference type="NCBIfam" id="TIGR01643">
    <property type="entry name" value="YD_repeat_2x"/>
    <property type="match status" value="4"/>
</dbReference>
<dbReference type="PANTHER" id="PTHR32305">
    <property type="match status" value="1"/>
</dbReference>
<feature type="region of interest" description="Disordered" evidence="2">
    <location>
        <begin position="556"/>
        <end position="590"/>
    </location>
</feature>
<evidence type="ECO:0000259" key="3">
    <source>
        <dbReference type="PROSITE" id="PS51820"/>
    </source>
</evidence>
<dbReference type="InterPro" id="IPR006530">
    <property type="entry name" value="YD"/>
</dbReference>